<gene>
    <name evidence="1" type="ORF">FC093_20855</name>
</gene>
<sequence>MIFHLIKTLLITVFACITLFARAQVSFTSGELEISLNGKGYLTELSNKTTGKNYLYTDTLAPLITVVRKSKKFHPTSLTYNKSQKKITLGYTDAGVNIDIKVLNKPTHLILEIIKAGPADKIDAVVWGPYPTTINKTVGEVIGVVRDGTTSIGLQVLNVKTLGGDYPNNEGSTWQRGIAAISRPWGSLLQAYSINREHERYVDAWGGVYKNMPIAPIKGETVVGSKIALFSCDEPKTLDRLEQIELAENLPHPTIKGVWFKKSPLFGKSYLISSFSEKDVDEIIGYTKRAGLFSLYHEGPFKSWGHFVLNPTQFPNGKEGLKKCVEKAHAAGLMMGMHTLSNFINTNDPYITPVPDDRLSMTGSSTLMQNMDALQKEVEVASPEYFNQQESNYLHTVKIGSELIRYKSVTSTPPYQLLDCQRGAFGTTASAHNKGDVVGKLFDHGYGVFFPNINMQRDVAKNIAILMNETGIDHLDFDGFEGGLASGQGDYAVNLFAKDVYDNVKHEFICGTSISKSFFWHIGSYYNWGEPWYGGFKESMQEYRIANQALFDRNFMPHMLGWYLLAEHTTLPEMEWMLARAAGYNAGFALVARPDALRKNPLTPVLLDAIREWENARNGSAFSKEQQERLKNPANAFHLEKVSEGKWNFYQYSTSPVFVREKFERQPGEPTHTIWNFKQQWSEQPLQFNLNVTGNEGAVGDITMQIDNYAEINLPQELQAGESVVCDGTEILRLYDKDGKPKGQYKMSSPPPVVSPGTHSITIDCSFTGEKPPKIEVQFKGLDKMETVNVNKKG</sequence>
<accession>A0A4U3KTQ3</accession>
<dbReference type="OrthoDB" id="2484068at2"/>
<dbReference type="SUPFAM" id="SSF51445">
    <property type="entry name" value="(Trans)glycosidases"/>
    <property type="match status" value="1"/>
</dbReference>
<evidence type="ECO:0000313" key="2">
    <source>
        <dbReference type="Proteomes" id="UP000305848"/>
    </source>
</evidence>
<dbReference type="AlphaFoldDB" id="A0A4U3KTQ3"/>
<keyword evidence="2" id="KW-1185">Reference proteome</keyword>
<reference evidence="1 2" key="1">
    <citation type="submission" date="2019-05" db="EMBL/GenBank/DDBJ databases">
        <title>Panacibacter sp. strain 17mud1-8 Genome sequencing and assembly.</title>
        <authorList>
            <person name="Chhetri G."/>
        </authorList>
    </citation>
    <scope>NUCLEOTIDE SEQUENCE [LARGE SCALE GENOMIC DNA]</scope>
    <source>
        <strain evidence="1 2">17mud1-8</strain>
    </source>
</reference>
<organism evidence="1 2">
    <name type="scientific">Ilyomonas limi</name>
    <dbReference type="NCBI Taxonomy" id="2575867"/>
    <lineage>
        <taxon>Bacteria</taxon>
        <taxon>Pseudomonadati</taxon>
        <taxon>Bacteroidota</taxon>
        <taxon>Chitinophagia</taxon>
        <taxon>Chitinophagales</taxon>
        <taxon>Chitinophagaceae</taxon>
        <taxon>Ilyomonas</taxon>
    </lineage>
</organism>
<proteinExistence type="predicted"/>
<evidence type="ECO:0000313" key="1">
    <source>
        <dbReference type="EMBL" id="TKK65119.1"/>
    </source>
</evidence>
<dbReference type="Proteomes" id="UP000305848">
    <property type="component" value="Unassembled WGS sequence"/>
</dbReference>
<dbReference type="RefSeq" id="WP_137263756.1">
    <property type="nucleotide sequence ID" value="NZ_SZQL01000024.1"/>
</dbReference>
<dbReference type="EMBL" id="SZQL01000024">
    <property type="protein sequence ID" value="TKK65119.1"/>
    <property type="molecule type" value="Genomic_DNA"/>
</dbReference>
<dbReference type="InterPro" id="IPR017853">
    <property type="entry name" value="GH"/>
</dbReference>
<name>A0A4U3KTQ3_9BACT</name>
<comment type="caution">
    <text evidence="1">The sequence shown here is derived from an EMBL/GenBank/DDBJ whole genome shotgun (WGS) entry which is preliminary data.</text>
</comment>
<protein>
    <submittedName>
        <fullName evidence="1">Uncharacterized protein</fullName>
    </submittedName>
</protein>